<keyword evidence="6" id="KW-0614">Plasmid</keyword>
<comment type="similarity">
    <text evidence="2 4">Belongs to the bacterial solute-binding protein 3 family.</text>
</comment>
<dbReference type="AlphaFoldDB" id="A0A0B4X944"/>
<dbReference type="EMBL" id="CP006879">
    <property type="protein sequence ID" value="AJD43671.1"/>
    <property type="molecule type" value="Genomic_DNA"/>
</dbReference>
<geneLocation type="plasmid" evidence="6 7">
    <name>pRgalR602b</name>
</geneLocation>
<dbReference type="PROSITE" id="PS01039">
    <property type="entry name" value="SBP_BACTERIAL_3"/>
    <property type="match status" value="1"/>
</dbReference>
<dbReference type="Proteomes" id="UP000031368">
    <property type="component" value="Plasmid pRgalR602b"/>
</dbReference>
<comment type="subcellular location">
    <subcellularLocation>
        <location evidence="1">Periplasm</location>
    </subcellularLocation>
</comment>
<dbReference type="PANTHER" id="PTHR35936">
    <property type="entry name" value="MEMBRANE-BOUND LYTIC MUREIN TRANSGLYCOSYLASE F"/>
    <property type="match status" value="1"/>
</dbReference>
<evidence type="ECO:0000313" key="7">
    <source>
        <dbReference type="Proteomes" id="UP000031368"/>
    </source>
</evidence>
<keyword evidence="7" id="KW-1185">Reference proteome</keyword>
<dbReference type="InterPro" id="IPR018313">
    <property type="entry name" value="SBP_3_CS"/>
</dbReference>
<dbReference type="SMART" id="SM00062">
    <property type="entry name" value="PBPb"/>
    <property type="match status" value="1"/>
</dbReference>
<proteinExistence type="inferred from homology"/>
<protein>
    <submittedName>
        <fullName evidence="6">Amino acid ABC transporter substrate-binding protein</fullName>
    </submittedName>
</protein>
<accession>A0A0B4X944</accession>
<name>A0A0B4X944_9HYPH</name>
<gene>
    <name evidence="6" type="ORF">RGR602_PB00132</name>
</gene>
<reference evidence="6 7" key="1">
    <citation type="submission" date="2013-11" db="EMBL/GenBank/DDBJ databases">
        <title>Complete genome sequence of Rhizobium gallicum bv. gallicum R602.</title>
        <authorList>
            <person name="Bustos P."/>
            <person name="Santamaria R.I."/>
            <person name="Lozano L."/>
            <person name="Acosta J.L."/>
            <person name="Ormeno-Orrillo E."/>
            <person name="Rogel M.A."/>
            <person name="Romero D."/>
            <person name="Cevallos M.A."/>
            <person name="Martinez-Romero E."/>
            <person name="Gonzalez V."/>
        </authorList>
    </citation>
    <scope>NUCLEOTIDE SEQUENCE [LARGE SCALE GENOMIC DNA]</scope>
    <source>
        <strain evidence="6 7">R602</strain>
        <plasmid evidence="6 7">pRgalR602b</plasmid>
    </source>
</reference>
<dbReference type="HOGENOM" id="CLU_019602_18_1_5"/>
<feature type="domain" description="Solute-binding protein family 3/N-terminal" evidence="5">
    <location>
        <begin position="87"/>
        <end position="320"/>
    </location>
</feature>
<evidence type="ECO:0000256" key="4">
    <source>
        <dbReference type="RuleBase" id="RU003744"/>
    </source>
</evidence>
<dbReference type="KEGG" id="rga:RGR602_PB00132"/>
<evidence type="ECO:0000256" key="3">
    <source>
        <dbReference type="ARBA" id="ARBA00022729"/>
    </source>
</evidence>
<dbReference type="SUPFAM" id="SSF53850">
    <property type="entry name" value="Periplasmic binding protein-like II"/>
    <property type="match status" value="1"/>
</dbReference>
<evidence type="ECO:0000313" key="6">
    <source>
        <dbReference type="EMBL" id="AJD43671.1"/>
    </source>
</evidence>
<organism evidence="6 7">
    <name type="scientific">Rhizobium gallicum bv. gallicum R602sp</name>
    <dbReference type="NCBI Taxonomy" id="1041138"/>
    <lineage>
        <taxon>Bacteria</taxon>
        <taxon>Pseudomonadati</taxon>
        <taxon>Pseudomonadota</taxon>
        <taxon>Alphaproteobacteria</taxon>
        <taxon>Hyphomicrobiales</taxon>
        <taxon>Rhizobiaceae</taxon>
        <taxon>Rhizobium/Agrobacterium group</taxon>
        <taxon>Rhizobium</taxon>
    </lineage>
</organism>
<dbReference type="PANTHER" id="PTHR35936:SF17">
    <property type="entry name" value="ARGININE-BINDING EXTRACELLULAR PROTEIN ARTP"/>
    <property type="match status" value="1"/>
</dbReference>
<dbReference type="CDD" id="cd01004">
    <property type="entry name" value="PBP2_MidA_like"/>
    <property type="match status" value="1"/>
</dbReference>
<dbReference type="GO" id="GO:0042597">
    <property type="term" value="C:periplasmic space"/>
    <property type="evidence" value="ECO:0007669"/>
    <property type="project" value="UniProtKB-SubCell"/>
</dbReference>
<sequence length="338" mass="36542">MPGRDGLLRSNDNNHNLKMNWRRGMAFTDRIRLLIAGAVTIGAIGFGSAQAQQKFDLSPEQPNRLRVEKNEKRIAEIKDFMFVENGVFTVGISSSGNLPLHDYASDSKTVIGYDVDLAQAIADSLGLKLNLVSVAWADWPLGLTSGKFDAVISNVTVTEERKEKFDFSTYRKDELGFYVRADNPITAIKEPKDIAGLKVITDAGTNQEKILLEWDRQNVAAGLKPIEVQYYDDDAVKDLAVQSGRADAVFSVNATQAYAAGINGKTKLVGTVSGGWPITAEIAVTTRKGSGLAAPLTDVVNDLIASGAYKKILDTWNLGPEAIDKAQTNPPGLPKSGS</sequence>
<evidence type="ECO:0000256" key="2">
    <source>
        <dbReference type="ARBA" id="ARBA00010333"/>
    </source>
</evidence>
<evidence type="ECO:0000256" key="1">
    <source>
        <dbReference type="ARBA" id="ARBA00004418"/>
    </source>
</evidence>
<dbReference type="Gene3D" id="3.40.190.10">
    <property type="entry name" value="Periplasmic binding protein-like II"/>
    <property type="match status" value="2"/>
</dbReference>
<evidence type="ECO:0000259" key="5">
    <source>
        <dbReference type="SMART" id="SM00062"/>
    </source>
</evidence>
<keyword evidence="3" id="KW-0732">Signal</keyword>
<dbReference type="InterPro" id="IPR001638">
    <property type="entry name" value="Solute-binding_3/MltF_N"/>
</dbReference>
<dbReference type="Pfam" id="PF00497">
    <property type="entry name" value="SBP_bac_3"/>
    <property type="match status" value="1"/>
</dbReference>